<name>A0AC34QBL8_9BILA</name>
<protein>
    <submittedName>
        <fullName evidence="2">MAGE domain-containing protein</fullName>
    </submittedName>
</protein>
<dbReference type="Proteomes" id="UP000887576">
    <property type="component" value="Unplaced"/>
</dbReference>
<accession>A0AC34QBL8</accession>
<proteinExistence type="predicted"/>
<reference evidence="2" key="1">
    <citation type="submission" date="2022-11" db="UniProtKB">
        <authorList>
            <consortium name="WormBaseParasite"/>
        </authorList>
    </citation>
    <scope>IDENTIFICATION</scope>
</reference>
<dbReference type="WBParaSite" id="JU765_v2.g148.t1">
    <property type="protein sequence ID" value="JU765_v2.g148.t1"/>
    <property type="gene ID" value="JU765_v2.g148"/>
</dbReference>
<sequence length="290" mass="33095">MPRRVFIESDDDDAIPMDVDEPGPSQRRVRKAKTGKSKSTQEVEEQSRDQLFEKYQDVEFTNRAMSVALSLANRGMFKENELKPFLTRKGSRSDWQEGLRMVQDNMEHLFGLSLVHSGATHQFIVRNNLIKETAAVYGLFEGKLNRERIDDGGYVVRNILKNDPDEAYLFPVLTLIMMSGGNKQVDWTVSGESLQDFMMDKLEVNEATMKKLITGGKTAVFVKEGWIRQTVKELDGVEPMYSYFWGPRAIATISAARLLEKYCLITGVPKANFASFMQQLKEIDLKNDMK</sequence>
<evidence type="ECO:0000313" key="1">
    <source>
        <dbReference type="Proteomes" id="UP000887576"/>
    </source>
</evidence>
<organism evidence="1 2">
    <name type="scientific">Panagrolaimus sp. JU765</name>
    <dbReference type="NCBI Taxonomy" id="591449"/>
    <lineage>
        <taxon>Eukaryota</taxon>
        <taxon>Metazoa</taxon>
        <taxon>Ecdysozoa</taxon>
        <taxon>Nematoda</taxon>
        <taxon>Chromadorea</taxon>
        <taxon>Rhabditida</taxon>
        <taxon>Tylenchina</taxon>
        <taxon>Panagrolaimomorpha</taxon>
        <taxon>Panagrolaimoidea</taxon>
        <taxon>Panagrolaimidae</taxon>
        <taxon>Panagrolaimus</taxon>
    </lineage>
</organism>
<evidence type="ECO:0000313" key="2">
    <source>
        <dbReference type="WBParaSite" id="JU765_v2.g148.t1"/>
    </source>
</evidence>